<evidence type="ECO:0000313" key="2">
    <source>
        <dbReference type="Proteomes" id="UP000327157"/>
    </source>
</evidence>
<keyword evidence="1" id="KW-0808">Transferase</keyword>
<sequence length="69" mass="7048">MFLSEIVCKVPAVALARVVQPPPLSPCNLSVSTESNLWLEVASVEALLDGGGESGGGLVSEGGEGYGRF</sequence>
<reference evidence="1 2" key="3">
    <citation type="submission" date="2019-11" db="EMBL/GenBank/DDBJ databases">
        <title>A de novo genome assembly of a pear dwarfing rootstock.</title>
        <authorList>
            <person name="Wang F."/>
            <person name="Wang J."/>
            <person name="Li S."/>
            <person name="Zhang Y."/>
            <person name="Fang M."/>
            <person name="Ma L."/>
            <person name="Zhao Y."/>
            <person name="Jiang S."/>
        </authorList>
    </citation>
    <scope>NUCLEOTIDE SEQUENCE [LARGE SCALE GENOMIC DNA]</scope>
    <source>
        <strain evidence="1">S2</strain>
        <tissue evidence="1">Leaf</tissue>
    </source>
</reference>
<reference evidence="1 2" key="1">
    <citation type="submission" date="2019-09" db="EMBL/GenBank/DDBJ databases">
        <authorList>
            <person name="Ou C."/>
        </authorList>
    </citation>
    <scope>NUCLEOTIDE SEQUENCE [LARGE SCALE GENOMIC DNA]</scope>
    <source>
        <strain evidence="1">S2</strain>
        <tissue evidence="1">Leaf</tissue>
    </source>
</reference>
<dbReference type="GO" id="GO:0016740">
    <property type="term" value="F:transferase activity"/>
    <property type="evidence" value="ECO:0007669"/>
    <property type="project" value="UniProtKB-KW"/>
</dbReference>
<organism evidence="1 2">
    <name type="scientific">Pyrus ussuriensis x Pyrus communis</name>
    <dbReference type="NCBI Taxonomy" id="2448454"/>
    <lineage>
        <taxon>Eukaryota</taxon>
        <taxon>Viridiplantae</taxon>
        <taxon>Streptophyta</taxon>
        <taxon>Embryophyta</taxon>
        <taxon>Tracheophyta</taxon>
        <taxon>Spermatophyta</taxon>
        <taxon>Magnoliopsida</taxon>
        <taxon>eudicotyledons</taxon>
        <taxon>Gunneridae</taxon>
        <taxon>Pentapetalae</taxon>
        <taxon>rosids</taxon>
        <taxon>fabids</taxon>
        <taxon>Rosales</taxon>
        <taxon>Rosaceae</taxon>
        <taxon>Amygdaloideae</taxon>
        <taxon>Maleae</taxon>
        <taxon>Pyrus</taxon>
    </lineage>
</organism>
<reference evidence="2" key="2">
    <citation type="submission" date="2019-10" db="EMBL/GenBank/DDBJ databases">
        <title>A de novo genome assembly of a pear dwarfing rootstock.</title>
        <authorList>
            <person name="Wang F."/>
            <person name="Wang J."/>
            <person name="Li S."/>
            <person name="Zhang Y."/>
            <person name="Fang M."/>
            <person name="Ma L."/>
            <person name="Zhao Y."/>
            <person name="Jiang S."/>
        </authorList>
    </citation>
    <scope>NUCLEOTIDE SEQUENCE [LARGE SCALE GENOMIC DNA]</scope>
</reference>
<proteinExistence type="predicted"/>
<name>A0A5N5FS42_9ROSA</name>
<gene>
    <name evidence="1" type="ORF">D8674_005550</name>
</gene>
<dbReference type="AlphaFoldDB" id="A0A5N5FS42"/>
<protein>
    <submittedName>
        <fullName evidence="1">Acetyltransferase</fullName>
    </submittedName>
</protein>
<accession>A0A5N5FS42</accession>
<keyword evidence="2" id="KW-1185">Reference proteome</keyword>
<dbReference type="EMBL" id="SMOL01000559">
    <property type="protein sequence ID" value="KAB2605833.1"/>
    <property type="molecule type" value="Genomic_DNA"/>
</dbReference>
<comment type="caution">
    <text evidence="1">The sequence shown here is derived from an EMBL/GenBank/DDBJ whole genome shotgun (WGS) entry which is preliminary data.</text>
</comment>
<evidence type="ECO:0000313" key="1">
    <source>
        <dbReference type="EMBL" id="KAB2605833.1"/>
    </source>
</evidence>
<dbReference type="Proteomes" id="UP000327157">
    <property type="component" value="Chromosome 11"/>
</dbReference>